<evidence type="ECO:0000256" key="1">
    <source>
        <dbReference type="ARBA" id="ARBA00022553"/>
    </source>
</evidence>
<dbReference type="EMBL" id="JBBKTW010000001">
    <property type="protein sequence ID" value="MEN2987235.1"/>
    <property type="molecule type" value="Genomic_DNA"/>
</dbReference>
<dbReference type="RefSeq" id="WP_345936719.1">
    <property type="nucleotide sequence ID" value="NZ_JBBKTW010000001.1"/>
</dbReference>
<protein>
    <submittedName>
        <fullName evidence="4">Response regulator</fullName>
    </submittedName>
</protein>
<evidence type="ECO:0000259" key="3">
    <source>
        <dbReference type="PROSITE" id="PS50110"/>
    </source>
</evidence>
<organism evidence="4 5">
    <name type="scientific">Tistrella arctica</name>
    <dbReference type="NCBI Taxonomy" id="3133430"/>
    <lineage>
        <taxon>Bacteria</taxon>
        <taxon>Pseudomonadati</taxon>
        <taxon>Pseudomonadota</taxon>
        <taxon>Alphaproteobacteria</taxon>
        <taxon>Geminicoccales</taxon>
        <taxon>Geminicoccaceae</taxon>
        <taxon>Tistrella</taxon>
    </lineage>
</organism>
<dbReference type="InterPro" id="IPR001789">
    <property type="entry name" value="Sig_transdc_resp-reg_receiver"/>
</dbReference>
<evidence type="ECO:0000256" key="2">
    <source>
        <dbReference type="PROSITE-ProRule" id="PRU00169"/>
    </source>
</evidence>
<proteinExistence type="predicted"/>
<dbReference type="SMART" id="SM00448">
    <property type="entry name" value="REC"/>
    <property type="match status" value="1"/>
</dbReference>
<dbReference type="SUPFAM" id="SSF52172">
    <property type="entry name" value="CheY-like"/>
    <property type="match status" value="1"/>
</dbReference>
<keyword evidence="5" id="KW-1185">Reference proteome</keyword>
<comment type="caution">
    <text evidence="4">The sequence shown here is derived from an EMBL/GenBank/DDBJ whole genome shotgun (WGS) entry which is preliminary data.</text>
</comment>
<dbReference type="InterPro" id="IPR050595">
    <property type="entry name" value="Bact_response_regulator"/>
</dbReference>
<evidence type="ECO:0000313" key="5">
    <source>
        <dbReference type="Proteomes" id="UP001413721"/>
    </source>
</evidence>
<feature type="modified residue" description="4-aspartylphosphate" evidence="2">
    <location>
        <position position="56"/>
    </location>
</feature>
<evidence type="ECO:0000313" key="4">
    <source>
        <dbReference type="EMBL" id="MEN2987235.1"/>
    </source>
</evidence>
<keyword evidence="1 2" id="KW-0597">Phosphoprotein</keyword>
<sequence length="133" mass="14287">MADLTHILLVEDEPDLRELVRISLAVVGGLEVTVCEDGAQALAAFDAGRHDLVVLDVTMPGIDGPETLARLRRLPGGERVPVVFLTARQQPEDNLAFLAMGALHVIGKPFDPMTLANQLRVLWEQAGVAGEDA</sequence>
<reference evidence="4 5" key="1">
    <citation type="submission" date="2024-03" db="EMBL/GenBank/DDBJ databases">
        <title>High-quality draft genome sequencing of Tistrella sp. BH-R2-4.</title>
        <authorList>
            <person name="Dong C."/>
        </authorList>
    </citation>
    <scope>NUCLEOTIDE SEQUENCE [LARGE SCALE GENOMIC DNA]</scope>
    <source>
        <strain evidence="4 5">BH-R2-4</strain>
    </source>
</reference>
<dbReference type="Proteomes" id="UP001413721">
    <property type="component" value="Unassembled WGS sequence"/>
</dbReference>
<dbReference type="PROSITE" id="PS50110">
    <property type="entry name" value="RESPONSE_REGULATORY"/>
    <property type="match status" value="1"/>
</dbReference>
<accession>A0ABU9YEN5</accession>
<name>A0ABU9YEN5_9PROT</name>
<dbReference type="PANTHER" id="PTHR44591">
    <property type="entry name" value="STRESS RESPONSE REGULATOR PROTEIN 1"/>
    <property type="match status" value="1"/>
</dbReference>
<dbReference type="PANTHER" id="PTHR44591:SF3">
    <property type="entry name" value="RESPONSE REGULATORY DOMAIN-CONTAINING PROTEIN"/>
    <property type="match status" value="1"/>
</dbReference>
<dbReference type="Pfam" id="PF00072">
    <property type="entry name" value="Response_reg"/>
    <property type="match status" value="1"/>
</dbReference>
<dbReference type="Gene3D" id="3.40.50.2300">
    <property type="match status" value="1"/>
</dbReference>
<gene>
    <name evidence="4" type="ORF">WG926_02900</name>
</gene>
<dbReference type="InterPro" id="IPR011006">
    <property type="entry name" value="CheY-like_superfamily"/>
</dbReference>
<feature type="domain" description="Response regulatory" evidence="3">
    <location>
        <begin position="6"/>
        <end position="123"/>
    </location>
</feature>